<evidence type="ECO:0000256" key="1">
    <source>
        <dbReference type="SAM" id="MobiDB-lite"/>
    </source>
</evidence>
<feature type="region of interest" description="Disordered" evidence="1">
    <location>
        <begin position="22"/>
        <end position="128"/>
    </location>
</feature>
<proteinExistence type="predicted"/>
<evidence type="ECO:0000313" key="2">
    <source>
        <dbReference type="EMBL" id="GGK62114.1"/>
    </source>
</evidence>
<sequence length="128" mass="14531">MSDQDGGAGEHRFDAVERMRKKWEQLRSAESAAGDASNVVRLPKRPRRSRADTEGVRHPWADGDYDPSPTRPVTRAELQRETESWMAPVDLGSNVVDLDASRRERMDPSVPRRRVRPRRISPPSGEES</sequence>
<reference evidence="2" key="2">
    <citation type="submission" date="2020-09" db="EMBL/GenBank/DDBJ databases">
        <authorList>
            <person name="Sun Q."/>
            <person name="Zhou Y."/>
        </authorList>
    </citation>
    <scope>NUCLEOTIDE SEQUENCE</scope>
    <source>
        <strain evidence="2">CGMCC 4.7278</strain>
    </source>
</reference>
<name>A0A917QP94_9NOCA</name>
<evidence type="ECO:0000313" key="3">
    <source>
        <dbReference type="Proteomes" id="UP000612956"/>
    </source>
</evidence>
<comment type="caution">
    <text evidence="2">The sequence shown here is derived from an EMBL/GenBank/DDBJ whole genome shotgun (WGS) entry which is preliminary data.</text>
</comment>
<dbReference type="EMBL" id="BMMW01000004">
    <property type="protein sequence ID" value="GGK62114.1"/>
    <property type="molecule type" value="Genomic_DNA"/>
</dbReference>
<reference evidence="2" key="1">
    <citation type="journal article" date="2014" name="Int. J. Syst. Evol. Microbiol.">
        <title>Complete genome sequence of Corynebacterium casei LMG S-19264T (=DSM 44701T), isolated from a smear-ripened cheese.</title>
        <authorList>
            <consortium name="US DOE Joint Genome Institute (JGI-PGF)"/>
            <person name="Walter F."/>
            <person name="Albersmeier A."/>
            <person name="Kalinowski J."/>
            <person name="Ruckert C."/>
        </authorList>
    </citation>
    <scope>NUCLEOTIDE SEQUENCE</scope>
    <source>
        <strain evidence="2">CGMCC 4.7278</strain>
    </source>
</reference>
<protein>
    <submittedName>
        <fullName evidence="2">Uncharacterized protein</fullName>
    </submittedName>
</protein>
<gene>
    <name evidence="2" type="ORF">GCM10011591_37980</name>
</gene>
<dbReference type="Proteomes" id="UP000612956">
    <property type="component" value="Unassembled WGS sequence"/>
</dbReference>
<keyword evidence="3" id="KW-1185">Reference proteome</keyword>
<dbReference type="AlphaFoldDB" id="A0A917QP94"/>
<dbReference type="RefSeq" id="WP_188830391.1">
    <property type="nucleotide sequence ID" value="NZ_BMMW01000004.1"/>
</dbReference>
<organism evidence="2 3">
    <name type="scientific">Nocardia camponoti</name>
    <dbReference type="NCBI Taxonomy" id="1616106"/>
    <lineage>
        <taxon>Bacteria</taxon>
        <taxon>Bacillati</taxon>
        <taxon>Actinomycetota</taxon>
        <taxon>Actinomycetes</taxon>
        <taxon>Mycobacteriales</taxon>
        <taxon>Nocardiaceae</taxon>
        <taxon>Nocardia</taxon>
    </lineage>
</organism>
<accession>A0A917QP94</accession>
<feature type="compositionally biased region" description="Basic and acidic residues" evidence="1">
    <location>
        <begin position="49"/>
        <end position="61"/>
    </location>
</feature>